<evidence type="ECO:0000313" key="3">
    <source>
        <dbReference type="EMBL" id="KAK8888565.1"/>
    </source>
</evidence>
<dbReference type="PANTHER" id="PTHR24198:SF165">
    <property type="entry name" value="ANKYRIN REPEAT-CONTAINING PROTEIN-RELATED"/>
    <property type="match status" value="1"/>
</dbReference>
<dbReference type="InterPro" id="IPR036770">
    <property type="entry name" value="Ankyrin_rpt-contain_sf"/>
</dbReference>
<evidence type="ECO:0000256" key="2">
    <source>
        <dbReference type="ARBA" id="ARBA00023043"/>
    </source>
</evidence>
<sequence length="209" mass="24440">MKVILTKYKDKVDINHCAKKKMTPLHYLASIEHKLKDGERMFLSSEEIKVNERETNYLLAPLHIAVLRKNIEIVKILLDNPQIDCNIQNKGKNTPLHFASLISSSNMGSDIFLAQIEVLKLLLQYSKKEVDAMVKNKDSQIPLQIFFSENYRLIQNPSPKNPNYKRFIYVIELFVQNKLNKSIKEQLKQMFPKKIIDDSDILREKLLKK</sequence>
<dbReference type="SUPFAM" id="SSF48403">
    <property type="entry name" value="Ankyrin repeat"/>
    <property type="match status" value="1"/>
</dbReference>
<dbReference type="SMART" id="SM00248">
    <property type="entry name" value="ANK"/>
    <property type="match status" value="2"/>
</dbReference>
<dbReference type="PANTHER" id="PTHR24198">
    <property type="entry name" value="ANKYRIN REPEAT AND PROTEIN KINASE DOMAIN-CONTAINING PROTEIN"/>
    <property type="match status" value="1"/>
</dbReference>
<comment type="caution">
    <text evidence="3">The sequence shown here is derived from an EMBL/GenBank/DDBJ whole genome shotgun (WGS) entry which is preliminary data.</text>
</comment>
<evidence type="ECO:0000313" key="4">
    <source>
        <dbReference type="Proteomes" id="UP001470230"/>
    </source>
</evidence>
<dbReference type="Proteomes" id="UP001470230">
    <property type="component" value="Unassembled WGS sequence"/>
</dbReference>
<evidence type="ECO:0008006" key="5">
    <source>
        <dbReference type="Google" id="ProtNLM"/>
    </source>
</evidence>
<proteinExistence type="predicted"/>
<reference evidence="3 4" key="1">
    <citation type="submission" date="2024-04" db="EMBL/GenBank/DDBJ databases">
        <title>Tritrichomonas musculus Genome.</title>
        <authorList>
            <person name="Alves-Ferreira E."/>
            <person name="Grigg M."/>
            <person name="Lorenzi H."/>
            <person name="Galac M."/>
        </authorList>
    </citation>
    <scope>NUCLEOTIDE SEQUENCE [LARGE SCALE GENOMIC DNA]</scope>
    <source>
        <strain evidence="3 4">EAF2021</strain>
    </source>
</reference>
<dbReference type="Gene3D" id="1.25.40.20">
    <property type="entry name" value="Ankyrin repeat-containing domain"/>
    <property type="match status" value="1"/>
</dbReference>
<protein>
    <recommendedName>
        <fullName evidence="5">Ankyrin repeat protein</fullName>
    </recommendedName>
</protein>
<accession>A0ABR2KBR8</accession>
<dbReference type="EMBL" id="JAPFFF010000005">
    <property type="protein sequence ID" value="KAK8888565.1"/>
    <property type="molecule type" value="Genomic_DNA"/>
</dbReference>
<organism evidence="3 4">
    <name type="scientific">Tritrichomonas musculus</name>
    <dbReference type="NCBI Taxonomy" id="1915356"/>
    <lineage>
        <taxon>Eukaryota</taxon>
        <taxon>Metamonada</taxon>
        <taxon>Parabasalia</taxon>
        <taxon>Tritrichomonadida</taxon>
        <taxon>Tritrichomonadidae</taxon>
        <taxon>Tritrichomonas</taxon>
    </lineage>
</organism>
<keyword evidence="1" id="KW-0677">Repeat</keyword>
<evidence type="ECO:0000256" key="1">
    <source>
        <dbReference type="ARBA" id="ARBA00022737"/>
    </source>
</evidence>
<name>A0ABR2KBR8_9EUKA</name>
<dbReference type="InterPro" id="IPR002110">
    <property type="entry name" value="Ankyrin_rpt"/>
</dbReference>
<keyword evidence="4" id="KW-1185">Reference proteome</keyword>
<keyword evidence="2" id="KW-0040">ANK repeat</keyword>
<gene>
    <name evidence="3" type="ORF">M9Y10_033296</name>
</gene>
<dbReference type="Pfam" id="PF12796">
    <property type="entry name" value="Ank_2"/>
    <property type="match status" value="1"/>
</dbReference>